<dbReference type="InterPro" id="IPR027370">
    <property type="entry name" value="Znf-RING_euk"/>
</dbReference>
<dbReference type="GO" id="GO:0008270">
    <property type="term" value="F:zinc ion binding"/>
    <property type="evidence" value="ECO:0007669"/>
    <property type="project" value="UniProtKB-KW"/>
</dbReference>
<proteinExistence type="predicted"/>
<reference evidence="9" key="1">
    <citation type="submission" date="2025-08" db="UniProtKB">
        <authorList>
            <consortium name="RefSeq"/>
        </authorList>
    </citation>
    <scope>IDENTIFICATION</scope>
    <source>
        <tissue evidence="9">Whole sample</tissue>
    </source>
</reference>
<name>A0A8B8AA38_CRAVI</name>
<dbReference type="SMART" id="SM00184">
    <property type="entry name" value="RING"/>
    <property type="match status" value="1"/>
</dbReference>
<evidence type="ECO:0000256" key="1">
    <source>
        <dbReference type="ARBA" id="ARBA00022723"/>
    </source>
</evidence>
<gene>
    <name evidence="9" type="primary">LOC111100095</name>
</gene>
<sequence>MASGIDKHKSSDVTVCSICFEKFRTPRILPCTHVFCHGCISSYIVTSCQSKEAPVGFSCPLCRDFVPSPATPGKPENWADRFPVCKMLEKLNKGDDTHHCAACLRENEEENATEFCITCEELICGTCAKYHKRILTTRNHLVCTLTDPSLAMQLINMSLDTGNCPEHPDKEIELYCNDHLKVCCSLCSNTEHRKCGDVSTIQSRFQRIKEEGSVQKLLQKIRNFEQELVSIKETQEQNITELDSTTDRIMEEAKNIRKSIDECLDKLEKEHLEEIGVLSKNSRNILNKTIDSLSDRIQFSRQCTKRLEDINDKTNTSFVKKYNEIKESFENLQRQTMNLKINDIRIESNLSRELSQVANLESLSTNKVVHSQREFARSQPNVLTKFERTRRRHLKRQTSLSADFI</sequence>
<dbReference type="Pfam" id="PF13445">
    <property type="entry name" value="zf-RING_UBOX"/>
    <property type="match status" value="1"/>
</dbReference>
<dbReference type="InterPro" id="IPR001841">
    <property type="entry name" value="Znf_RING"/>
</dbReference>
<keyword evidence="8" id="KW-1185">Reference proteome</keyword>
<dbReference type="KEGG" id="cvn:111100095"/>
<dbReference type="Pfam" id="PF00643">
    <property type="entry name" value="zf-B_box"/>
    <property type="match status" value="1"/>
</dbReference>
<evidence type="ECO:0000256" key="5">
    <source>
        <dbReference type="SAM" id="Coils"/>
    </source>
</evidence>
<evidence type="ECO:0000256" key="3">
    <source>
        <dbReference type="ARBA" id="ARBA00022833"/>
    </source>
</evidence>
<keyword evidence="2 4" id="KW-0863">Zinc-finger</keyword>
<feature type="domain" description="B box-type" evidence="7">
    <location>
        <begin position="98"/>
        <end position="145"/>
    </location>
</feature>
<accession>A0A8B8AA38</accession>
<evidence type="ECO:0000256" key="4">
    <source>
        <dbReference type="PROSITE-ProRule" id="PRU00024"/>
    </source>
</evidence>
<dbReference type="Gene3D" id="3.30.40.10">
    <property type="entry name" value="Zinc/RING finger domain, C3HC4 (zinc finger)"/>
    <property type="match status" value="1"/>
</dbReference>
<dbReference type="Gene3D" id="3.30.160.60">
    <property type="entry name" value="Classic Zinc Finger"/>
    <property type="match status" value="1"/>
</dbReference>
<evidence type="ECO:0000313" key="8">
    <source>
        <dbReference type="Proteomes" id="UP000694844"/>
    </source>
</evidence>
<dbReference type="SUPFAM" id="SSF57850">
    <property type="entry name" value="RING/U-box"/>
    <property type="match status" value="1"/>
</dbReference>
<dbReference type="PROSITE" id="PS50089">
    <property type="entry name" value="ZF_RING_2"/>
    <property type="match status" value="1"/>
</dbReference>
<dbReference type="PANTHER" id="PTHR25462">
    <property type="entry name" value="BONUS, ISOFORM C-RELATED"/>
    <property type="match status" value="1"/>
</dbReference>
<dbReference type="InterPro" id="IPR047153">
    <property type="entry name" value="TRIM45/56/19-like"/>
</dbReference>
<evidence type="ECO:0000259" key="6">
    <source>
        <dbReference type="PROSITE" id="PS50089"/>
    </source>
</evidence>
<keyword evidence="1" id="KW-0479">Metal-binding</keyword>
<organism evidence="8 9">
    <name type="scientific">Crassostrea virginica</name>
    <name type="common">Eastern oyster</name>
    <dbReference type="NCBI Taxonomy" id="6565"/>
    <lineage>
        <taxon>Eukaryota</taxon>
        <taxon>Metazoa</taxon>
        <taxon>Spiralia</taxon>
        <taxon>Lophotrochozoa</taxon>
        <taxon>Mollusca</taxon>
        <taxon>Bivalvia</taxon>
        <taxon>Autobranchia</taxon>
        <taxon>Pteriomorphia</taxon>
        <taxon>Ostreida</taxon>
        <taxon>Ostreoidea</taxon>
        <taxon>Ostreidae</taxon>
        <taxon>Crassostrea</taxon>
    </lineage>
</organism>
<evidence type="ECO:0000313" key="9">
    <source>
        <dbReference type="RefSeq" id="XP_022287418.1"/>
    </source>
</evidence>
<feature type="domain" description="RING-type" evidence="6">
    <location>
        <begin position="16"/>
        <end position="63"/>
    </location>
</feature>
<dbReference type="PANTHER" id="PTHR25462:SF296">
    <property type="entry name" value="MEIOTIC P26, ISOFORM F"/>
    <property type="match status" value="1"/>
</dbReference>
<dbReference type="AlphaFoldDB" id="A0A8B8AA38"/>
<keyword evidence="5" id="KW-0175">Coiled coil</keyword>
<feature type="domain" description="B box-type" evidence="7">
    <location>
        <begin position="164"/>
        <end position="193"/>
    </location>
</feature>
<evidence type="ECO:0000256" key="2">
    <source>
        <dbReference type="ARBA" id="ARBA00022771"/>
    </source>
</evidence>
<dbReference type="InterPro" id="IPR013083">
    <property type="entry name" value="Znf_RING/FYVE/PHD"/>
</dbReference>
<dbReference type="InterPro" id="IPR017907">
    <property type="entry name" value="Znf_RING_CS"/>
</dbReference>
<dbReference type="OrthoDB" id="6270329at2759"/>
<protein>
    <submittedName>
        <fullName evidence="9">Transcription intermediary factor 1-alpha-like</fullName>
    </submittedName>
</protein>
<dbReference type="RefSeq" id="XP_022287418.1">
    <property type="nucleotide sequence ID" value="XM_022431710.1"/>
</dbReference>
<dbReference type="InterPro" id="IPR000315">
    <property type="entry name" value="Znf_B-box"/>
</dbReference>
<evidence type="ECO:0000259" key="7">
    <source>
        <dbReference type="PROSITE" id="PS50119"/>
    </source>
</evidence>
<dbReference type="Proteomes" id="UP000694844">
    <property type="component" value="Chromosome 6"/>
</dbReference>
<dbReference type="GeneID" id="111100095"/>
<dbReference type="PROSITE" id="PS00518">
    <property type="entry name" value="ZF_RING_1"/>
    <property type="match status" value="1"/>
</dbReference>
<dbReference type="CDD" id="cd19756">
    <property type="entry name" value="Bbox2"/>
    <property type="match status" value="1"/>
</dbReference>
<feature type="coiled-coil region" evidence="5">
    <location>
        <begin position="207"/>
        <end position="270"/>
    </location>
</feature>
<keyword evidence="3" id="KW-0862">Zinc</keyword>
<dbReference type="SUPFAM" id="SSF57845">
    <property type="entry name" value="B-box zinc-binding domain"/>
    <property type="match status" value="1"/>
</dbReference>
<dbReference type="PROSITE" id="PS50119">
    <property type="entry name" value="ZF_BBOX"/>
    <property type="match status" value="2"/>
</dbReference>